<dbReference type="Proteomes" id="UP000429958">
    <property type="component" value="Unassembled WGS sequence"/>
</dbReference>
<gene>
    <name evidence="1" type="ORF">FYJ39_12815</name>
</gene>
<dbReference type="EMBL" id="VUMD01000011">
    <property type="protein sequence ID" value="MSS37433.1"/>
    <property type="molecule type" value="Genomic_DNA"/>
</dbReference>
<evidence type="ECO:0000313" key="2">
    <source>
        <dbReference type="Proteomes" id="UP000429958"/>
    </source>
</evidence>
<evidence type="ECO:0000313" key="1">
    <source>
        <dbReference type="EMBL" id="MSS37433.1"/>
    </source>
</evidence>
<organism evidence="1 2">
    <name type="scientific">Clostridium porci</name>
    <dbReference type="NCBI Taxonomy" id="2605778"/>
    <lineage>
        <taxon>Bacteria</taxon>
        <taxon>Bacillati</taxon>
        <taxon>Bacillota</taxon>
        <taxon>Clostridia</taxon>
        <taxon>Eubacteriales</taxon>
        <taxon>Clostridiaceae</taxon>
        <taxon>Clostridium</taxon>
    </lineage>
</organism>
<sequence length="637" mass="72789">MNIHLIYQSEHETIAFAAKELCLHLSATGSSISFRHNQPGFACKEPDTLTLRLCLAEARPSPLDDSYHICISPSEGSITGSNPRSILLGVYAFLKELGFRFLAPGSQGTLIPAAPVAEDFYMDIERTASLRHRGVCIEGANSLENILDFIDWLPKVGFNSFFLQFTEPFIFLNRWYDHINNPLYPPQKKEPDFYQDCYQKLEAAVKQRSLLLHTVGHGWTCEAIGYPSGGWLTAPREPERQTAELLAEVNKKRAFIGGIPMNTNLCYANDTAAERFTDSVIRYLEEHTQVDFLHIWLADEPNHVCECEACKDLSPTDQYIQLLNRIDRRMEEHGLSCHLVFLLYQELLYPPVKEKLLHPEHFTLMFAPISRSFAISYPSNVTTVPLPTYRRNQMTLPTDIIENLSYLKEWQREFYGDSFVYDYPLGRAHYGDLGYLKLSRVIAGDIKSLPSLGMNGYISCQELRVALPNTFPNYLMGHLLFDHKQSCEELEQEYFQAAYGRHWQSVHNYLNTLSQLSDCDYFNGKGKRVSSAMERNYHMLCKQIQHFLPSIQQAVGEASSEFELFFFKLLDYHAGYGVRLGKALTALAAGNEAEANLLFAEFCNFIRKQEASMQPYLDVYRIIEVSAKYTGFCLPEA</sequence>
<protein>
    <submittedName>
        <fullName evidence="1">DUF4838 domain-containing protein</fullName>
    </submittedName>
</protein>
<dbReference type="RefSeq" id="WP_154472879.1">
    <property type="nucleotide sequence ID" value="NZ_DBEWUL010000126.1"/>
</dbReference>
<dbReference type="InterPro" id="IPR032287">
    <property type="entry name" value="DUF4838"/>
</dbReference>
<name>A0A7X2TDS3_9CLOT</name>
<accession>A0A7X2TDS3</accession>
<keyword evidence="2" id="KW-1185">Reference proteome</keyword>
<comment type="caution">
    <text evidence="1">The sequence shown here is derived from an EMBL/GenBank/DDBJ whole genome shotgun (WGS) entry which is preliminary data.</text>
</comment>
<dbReference type="Pfam" id="PF16126">
    <property type="entry name" value="DUF4838"/>
    <property type="match status" value="1"/>
</dbReference>
<reference evidence="1 2" key="1">
    <citation type="submission" date="2019-08" db="EMBL/GenBank/DDBJ databases">
        <title>In-depth cultivation of the pig gut microbiome towards novel bacterial diversity and tailored functional studies.</title>
        <authorList>
            <person name="Wylensek D."/>
            <person name="Hitch T.C.A."/>
            <person name="Clavel T."/>
        </authorList>
    </citation>
    <scope>NUCLEOTIDE SEQUENCE [LARGE SCALE GENOMIC DNA]</scope>
    <source>
        <strain evidence="1 2">WCA-389-WT-23D1</strain>
    </source>
</reference>
<proteinExistence type="predicted"/>
<dbReference type="AlphaFoldDB" id="A0A7X2TDS3"/>